<accession>A0ABS6DY27</accession>
<protein>
    <submittedName>
        <fullName evidence="2">KAP family NTPase</fullName>
    </submittedName>
</protein>
<dbReference type="PANTHER" id="PTHR22674">
    <property type="entry name" value="NTPASE, KAP FAMILY P-LOOP DOMAIN-CONTAINING 1"/>
    <property type="match status" value="1"/>
</dbReference>
<dbReference type="Pfam" id="PF07693">
    <property type="entry name" value="KAP_NTPase"/>
    <property type="match status" value="1"/>
</dbReference>
<dbReference type="InterPro" id="IPR011646">
    <property type="entry name" value="KAP_P-loop"/>
</dbReference>
<feature type="domain" description="KAP NTPase" evidence="1">
    <location>
        <begin position="21"/>
        <end position="316"/>
    </location>
</feature>
<dbReference type="EMBL" id="JAHLOQ010000024">
    <property type="protein sequence ID" value="MBU5336642.1"/>
    <property type="molecule type" value="Genomic_DNA"/>
</dbReference>
<evidence type="ECO:0000313" key="2">
    <source>
        <dbReference type="EMBL" id="MBU5336642.1"/>
    </source>
</evidence>
<organism evidence="2 3">
    <name type="scientific">Intestinibacter bartlettii</name>
    <dbReference type="NCBI Taxonomy" id="261299"/>
    <lineage>
        <taxon>Bacteria</taxon>
        <taxon>Bacillati</taxon>
        <taxon>Bacillota</taxon>
        <taxon>Clostridia</taxon>
        <taxon>Peptostreptococcales</taxon>
        <taxon>Peptostreptococcaceae</taxon>
        <taxon>Intestinibacter</taxon>
    </lineage>
</organism>
<dbReference type="Proteomes" id="UP001196301">
    <property type="component" value="Unassembled WGS sequence"/>
</dbReference>
<sequence>MRDNLLEMPKDNPFQNDLFDRKTIAENFMKIFEADEEGIILSIDSAWGTGKTTFIKMWETMINNSNEYNDKYETFYFNAWENDYIQDPLLAILTEIEVNDDKKRQVFENIKNKGKKIVKPLLSTGLKLATHGIINIDSLQIDSYIKDEMPELIEKIGDSMFEETVELKKSRQIFKEVLEKEQQTSGKTIIFFIDELDRCRPTFAIELLEVIKHLFSTKGVVFVISLDKEQLSYSIQNIYGQNMNVDGYLRRFFDLDFKLPMPDKVQYFNNKYKNIELKNINLETLKIFKQFLFGFIKGYNFSLRDIDKIIYYIKYLIPLVKEFQGSYGRTYTVVISYLYAYLISIKIKDSNLYRKIINLDYENNETDIKLTFELDNIKNISFQHEFDDIIKNKNIFNKLNEEVLSKFLKALKVIEDYNINLESNEFRILLNDNWESLSMGYLFYDKQCNLIKNLEFVENI</sequence>
<comment type="caution">
    <text evidence="2">The sequence shown here is derived from an EMBL/GenBank/DDBJ whole genome shotgun (WGS) entry which is preliminary data.</text>
</comment>
<name>A0ABS6DY27_9FIRM</name>
<keyword evidence="3" id="KW-1185">Reference proteome</keyword>
<dbReference type="PANTHER" id="PTHR22674:SF6">
    <property type="entry name" value="NTPASE KAP FAMILY P-LOOP DOMAIN-CONTAINING PROTEIN 1"/>
    <property type="match status" value="1"/>
</dbReference>
<dbReference type="InterPro" id="IPR052754">
    <property type="entry name" value="NTPase_KAP_P-loop"/>
</dbReference>
<gene>
    <name evidence="2" type="ORF">KQI20_09345</name>
</gene>
<evidence type="ECO:0000259" key="1">
    <source>
        <dbReference type="Pfam" id="PF07693"/>
    </source>
</evidence>
<dbReference type="RefSeq" id="WP_216570089.1">
    <property type="nucleotide sequence ID" value="NZ_JAHLOQ010000024.1"/>
</dbReference>
<proteinExistence type="predicted"/>
<reference evidence="2 3" key="1">
    <citation type="submission" date="2021-06" db="EMBL/GenBank/DDBJ databases">
        <authorList>
            <person name="Sun Q."/>
            <person name="Li D."/>
        </authorList>
    </citation>
    <scope>NUCLEOTIDE SEQUENCE [LARGE SCALE GENOMIC DNA]</scope>
    <source>
        <strain evidence="2 3">N19</strain>
    </source>
</reference>
<evidence type="ECO:0000313" key="3">
    <source>
        <dbReference type="Proteomes" id="UP001196301"/>
    </source>
</evidence>